<feature type="transmembrane region" description="Helical" evidence="1">
    <location>
        <begin position="222"/>
        <end position="243"/>
    </location>
</feature>
<dbReference type="RefSeq" id="WP_090939298.1">
    <property type="nucleotide sequence ID" value="NZ_FOTS01000030.1"/>
</dbReference>
<keyword evidence="1" id="KW-0472">Membrane</keyword>
<dbReference type="Pfam" id="PF10080">
    <property type="entry name" value="FtrD-like"/>
    <property type="match status" value="1"/>
</dbReference>
<feature type="domain" description="Membrane iron-sulfur containing protein FtrD-like" evidence="2">
    <location>
        <begin position="319"/>
        <end position="419"/>
    </location>
</feature>
<reference evidence="4" key="1">
    <citation type="submission" date="2016-10" db="EMBL/GenBank/DDBJ databases">
        <authorList>
            <person name="Varghese N."/>
            <person name="Submissions S."/>
        </authorList>
    </citation>
    <scope>NUCLEOTIDE SEQUENCE [LARGE SCALE GENOMIC DNA]</scope>
    <source>
        <strain evidence="4">DSM 13327</strain>
    </source>
</reference>
<feature type="transmembrane region" description="Helical" evidence="1">
    <location>
        <begin position="178"/>
        <end position="202"/>
    </location>
</feature>
<dbReference type="AlphaFoldDB" id="A0A1I4M774"/>
<feature type="transmembrane region" description="Helical" evidence="1">
    <location>
        <begin position="73"/>
        <end position="93"/>
    </location>
</feature>
<keyword evidence="1" id="KW-0812">Transmembrane</keyword>
<name>A0A1I4M774_9FIRM</name>
<keyword evidence="4" id="KW-1185">Reference proteome</keyword>
<dbReference type="OrthoDB" id="9792533at2"/>
<evidence type="ECO:0000313" key="4">
    <source>
        <dbReference type="Proteomes" id="UP000199520"/>
    </source>
</evidence>
<sequence length="420" mass="46222">MLQSILQNMIPAMQNLAIAFIPLAMLLALASKDETGTFKKLVRRGIFWGIMGAAFIATVKLGTKAVKREVYEGLVLVLGLIGEMSLLSFLWWNVRQGISVDKYKLAGSASCIVAAALLLYHGLDFILFPIEMITFTNEIISLEFLMKMIGFLLGGLLTWLTGLAIVRAASLLSAQKIIAIFAAQLLVVMAKQALIVVQIMAVRKIFLTTKQMTPIIGPLINHQVWFLYALLTVTLLLTAVLILQRKPEKPMGLNPAQYRKILMQTRKKMRWSGALALGVCTMFLLSTVGMAYADEKVEIVPAVAVVAEGEQVRIPLEKVDDGHLHRFSYRSSTGEIVRFIVIKKSGSAYGVGLDACEICGPTGYFERDNQVICMLCDVVMNTATIGFKGGCNPIPLAYKVSEGKMIVPLEALEQEKGRFK</sequence>
<feature type="transmembrane region" description="Helical" evidence="1">
    <location>
        <begin position="41"/>
        <end position="61"/>
    </location>
</feature>
<dbReference type="Proteomes" id="UP000199520">
    <property type="component" value="Unassembled WGS sequence"/>
</dbReference>
<feature type="transmembrane region" description="Helical" evidence="1">
    <location>
        <begin position="271"/>
        <end position="293"/>
    </location>
</feature>
<dbReference type="EMBL" id="FOTS01000030">
    <property type="protein sequence ID" value="SFL98895.1"/>
    <property type="molecule type" value="Genomic_DNA"/>
</dbReference>
<gene>
    <name evidence="3" type="ORF">SAMN04490355_103021</name>
</gene>
<feature type="transmembrane region" description="Helical" evidence="1">
    <location>
        <begin position="12"/>
        <end position="29"/>
    </location>
</feature>
<dbReference type="InterPro" id="IPR018758">
    <property type="entry name" value="FtrD-like"/>
</dbReference>
<dbReference type="STRING" id="1123291.SAMN04490355_103021"/>
<accession>A0A1I4M774</accession>
<evidence type="ECO:0000259" key="2">
    <source>
        <dbReference type="Pfam" id="PF10080"/>
    </source>
</evidence>
<protein>
    <submittedName>
        <fullName evidence="3">Uncharacterized membrane protein</fullName>
    </submittedName>
</protein>
<proteinExistence type="predicted"/>
<evidence type="ECO:0000313" key="3">
    <source>
        <dbReference type="EMBL" id="SFL98895.1"/>
    </source>
</evidence>
<feature type="transmembrane region" description="Helical" evidence="1">
    <location>
        <begin position="148"/>
        <end position="166"/>
    </location>
</feature>
<evidence type="ECO:0000256" key="1">
    <source>
        <dbReference type="SAM" id="Phobius"/>
    </source>
</evidence>
<keyword evidence="1" id="KW-1133">Transmembrane helix</keyword>
<organism evidence="3 4">
    <name type="scientific">Pelosinus propionicus DSM 13327</name>
    <dbReference type="NCBI Taxonomy" id="1123291"/>
    <lineage>
        <taxon>Bacteria</taxon>
        <taxon>Bacillati</taxon>
        <taxon>Bacillota</taxon>
        <taxon>Negativicutes</taxon>
        <taxon>Selenomonadales</taxon>
        <taxon>Sporomusaceae</taxon>
        <taxon>Pelosinus</taxon>
    </lineage>
</organism>
<feature type="transmembrane region" description="Helical" evidence="1">
    <location>
        <begin position="105"/>
        <end position="128"/>
    </location>
</feature>